<keyword evidence="1" id="KW-0812">Transmembrane</keyword>
<evidence type="ECO:0000313" key="2">
    <source>
        <dbReference type="EMBL" id="PVG81303.1"/>
    </source>
</evidence>
<evidence type="ECO:0000313" key="3">
    <source>
        <dbReference type="Proteomes" id="UP000246018"/>
    </source>
</evidence>
<organism evidence="2 3">
    <name type="scientific">Nocardioides gansuensis</name>
    <dbReference type="NCBI Taxonomy" id="2138300"/>
    <lineage>
        <taxon>Bacteria</taxon>
        <taxon>Bacillati</taxon>
        <taxon>Actinomycetota</taxon>
        <taxon>Actinomycetes</taxon>
        <taxon>Propionibacteriales</taxon>
        <taxon>Nocardioidaceae</taxon>
        <taxon>Nocardioides</taxon>
    </lineage>
</organism>
<name>A0A2T8F6H1_9ACTN</name>
<dbReference type="AlphaFoldDB" id="A0A2T8F6H1"/>
<evidence type="ECO:0000256" key="1">
    <source>
        <dbReference type="SAM" id="Phobius"/>
    </source>
</evidence>
<feature type="transmembrane region" description="Helical" evidence="1">
    <location>
        <begin position="21"/>
        <end position="40"/>
    </location>
</feature>
<keyword evidence="1" id="KW-0472">Membrane</keyword>
<sequence>MSAFGSSVSEVATLAAMAHRGWAWVSSALAGATTVVYLAVVASEGNNSFWDVFPWVMLMLIGTGLAVTSALVRDSRVSRAFALAGVVILGIIGLVSIFSVGIGLLLAAVAAGLAAGGQKPSAN</sequence>
<dbReference type="EMBL" id="QDGZ01000009">
    <property type="protein sequence ID" value="PVG81303.1"/>
    <property type="molecule type" value="Genomic_DNA"/>
</dbReference>
<keyword evidence="3" id="KW-1185">Reference proteome</keyword>
<reference evidence="2 3" key="1">
    <citation type="submission" date="2018-04" db="EMBL/GenBank/DDBJ databases">
        <title>Genome of Nocardioides gansuensis WSJ-1.</title>
        <authorList>
            <person name="Wu S."/>
            <person name="Wang G."/>
        </authorList>
    </citation>
    <scope>NUCLEOTIDE SEQUENCE [LARGE SCALE GENOMIC DNA]</scope>
    <source>
        <strain evidence="2 3">WSJ-1</strain>
    </source>
</reference>
<feature type="transmembrane region" description="Helical" evidence="1">
    <location>
        <begin position="81"/>
        <end position="114"/>
    </location>
</feature>
<proteinExistence type="predicted"/>
<feature type="transmembrane region" description="Helical" evidence="1">
    <location>
        <begin position="52"/>
        <end position="72"/>
    </location>
</feature>
<gene>
    <name evidence="2" type="ORF">DDE18_19415</name>
</gene>
<keyword evidence="1" id="KW-1133">Transmembrane helix</keyword>
<accession>A0A2T8F6H1</accession>
<protein>
    <submittedName>
        <fullName evidence="2">Uncharacterized protein</fullName>
    </submittedName>
</protein>
<dbReference type="Proteomes" id="UP000246018">
    <property type="component" value="Unassembled WGS sequence"/>
</dbReference>
<comment type="caution">
    <text evidence="2">The sequence shown here is derived from an EMBL/GenBank/DDBJ whole genome shotgun (WGS) entry which is preliminary data.</text>
</comment>